<organism evidence="2 3">
    <name type="scientific">Marasmiellus scandens</name>
    <dbReference type="NCBI Taxonomy" id="2682957"/>
    <lineage>
        <taxon>Eukaryota</taxon>
        <taxon>Fungi</taxon>
        <taxon>Dikarya</taxon>
        <taxon>Basidiomycota</taxon>
        <taxon>Agaricomycotina</taxon>
        <taxon>Agaricomycetes</taxon>
        <taxon>Agaricomycetidae</taxon>
        <taxon>Agaricales</taxon>
        <taxon>Marasmiineae</taxon>
        <taxon>Omphalotaceae</taxon>
        <taxon>Marasmiellus</taxon>
    </lineage>
</organism>
<reference evidence="2 3" key="1">
    <citation type="submission" date="2024-01" db="EMBL/GenBank/DDBJ databases">
        <title>A draft genome for the cacao thread blight pathogen Marasmiellus scandens.</title>
        <authorList>
            <person name="Baruah I.K."/>
            <person name="Leung J."/>
            <person name="Bukari Y."/>
            <person name="Amoako-Attah I."/>
            <person name="Meinhardt L.W."/>
            <person name="Bailey B.A."/>
            <person name="Cohen S.P."/>
        </authorList>
    </citation>
    <scope>NUCLEOTIDE SEQUENCE [LARGE SCALE GENOMIC DNA]</scope>
    <source>
        <strain evidence="2 3">GH-19</strain>
    </source>
</reference>
<dbReference type="EMBL" id="JBANRG010000023">
    <property type="protein sequence ID" value="KAK7455232.1"/>
    <property type="molecule type" value="Genomic_DNA"/>
</dbReference>
<name>A0ABR1JAU7_9AGAR</name>
<protein>
    <submittedName>
        <fullName evidence="2">Uncharacterized protein</fullName>
    </submittedName>
</protein>
<gene>
    <name evidence="2" type="ORF">VKT23_011105</name>
</gene>
<evidence type="ECO:0000313" key="3">
    <source>
        <dbReference type="Proteomes" id="UP001498398"/>
    </source>
</evidence>
<dbReference type="Proteomes" id="UP001498398">
    <property type="component" value="Unassembled WGS sequence"/>
</dbReference>
<evidence type="ECO:0000256" key="1">
    <source>
        <dbReference type="SAM" id="MobiDB-lite"/>
    </source>
</evidence>
<evidence type="ECO:0000313" key="2">
    <source>
        <dbReference type="EMBL" id="KAK7455232.1"/>
    </source>
</evidence>
<feature type="compositionally biased region" description="Polar residues" evidence="1">
    <location>
        <begin position="141"/>
        <end position="162"/>
    </location>
</feature>
<feature type="region of interest" description="Disordered" evidence="1">
    <location>
        <begin position="135"/>
        <end position="193"/>
    </location>
</feature>
<proteinExistence type="predicted"/>
<keyword evidence="3" id="KW-1185">Reference proteome</keyword>
<accession>A0ABR1JAU7</accession>
<sequence length="269" mass="30160">MNKQAWAASVLRKTNFDFFCGDGVLPNNPLDEGFIARTQINHAAVDSMTMQYHCNDALSQPADGNNRHDNFQQLGCGNEELDGHSDPMWFAQEVNEGQFAEYLADETRTNNQWMELHAEALSNAEQWHGISGLLPGIVEPETSSNPEESLSSIVPSAGQQSKTKNHDTKPSPSQNTIPSPPPELRAYRSKEQRKAALKNDPWLEDVTSSSVKCVICGHKINFPARYEYGVGMVNFHRKNRCYVREMTTKKMSKRGAGRGNKENEDEEES</sequence>
<comment type="caution">
    <text evidence="2">The sequence shown here is derived from an EMBL/GenBank/DDBJ whole genome shotgun (WGS) entry which is preliminary data.</text>
</comment>
<feature type="region of interest" description="Disordered" evidence="1">
    <location>
        <begin position="249"/>
        <end position="269"/>
    </location>
</feature>